<proteinExistence type="predicted"/>
<name>A0AAD4N749_9BILA</name>
<evidence type="ECO:0000313" key="1">
    <source>
        <dbReference type="EMBL" id="KAI1719054.1"/>
    </source>
</evidence>
<keyword evidence="2" id="KW-1185">Reference proteome</keyword>
<dbReference type="Proteomes" id="UP001201812">
    <property type="component" value="Unassembled WGS sequence"/>
</dbReference>
<comment type="caution">
    <text evidence="1">The sequence shown here is derived from an EMBL/GenBank/DDBJ whole genome shotgun (WGS) entry which is preliminary data.</text>
</comment>
<dbReference type="AlphaFoldDB" id="A0AAD4N749"/>
<evidence type="ECO:0000313" key="2">
    <source>
        <dbReference type="Proteomes" id="UP001201812"/>
    </source>
</evidence>
<protein>
    <submittedName>
        <fullName evidence="1">CBR-DCT-10 protein</fullName>
    </submittedName>
</protein>
<reference evidence="1" key="1">
    <citation type="submission" date="2022-01" db="EMBL/GenBank/DDBJ databases">
        <title>Genome Sequence Resource for Two Populations of Ditylenchus destructor, the Migratory Endoparasitic Phytonematode.</title>
        <authorList>
            <person name="Zhang H."/>
            <person name="Lin R."/>
            <person name="Xie B."/>
        </authorList>
    </citation>
    <scope>NUCLEOTIDE SEQUENCE</scope>
    <source>
        <strain evidence="1">BazhouSP</strain>
    </source>
</reference>
<gene>
    <name evidence="1" type="ORF">DdX_06175</name>
</gene>
<sequence>MSNSMSIPPFTVEGEWSFSEWLRRFEDLAEAQNTPWTAAQKLNKLKFFLEGLAREKFEQLSTAEKGDYDLAICRLRSLFENAISRNIARQGLRNCRQIKGEPVIAFMSRLKRLVTAATVGQGDQMYQQILLDEFMDRLVSTLGFHVKASQPTTVEEALNKALHMEHVIEREKIAKEEEVERIADIVRMTLNSEPSEQPGEIFAIKQYDQFQEGHPILWAGENQSLGHSRNLRQNNSDSISPAGYIWTDRSDWATQRSQMIPESHNYWGNSNNSSYYPTQGHFNSDIACSTNGQQTPDRFNHHSINPFGEDLAATQSLTSAKIPGTSNESEIAHVHRMCQNYGDLFCALQEGHSELNGFENSG</sequence>
<organism evidence="1 2">
    <name type="scientific">Ditylenchus destructor</name>
    <dbReference type="NCBI Taxonomy" id="166010"/>
    <lineage>
        <taxon>Eukaryota</taxon>
        <taxon>Metazoa</taxon>
        <taxon>Ecdysozoa</taxon>
        <taxon>Nematoda</taxon>
        <taxon>Chromadorea</taxon>
        <taxon>Rhabditida</taxon>
        <taxon>Tylenchina</taxon>
        <taxon>Tylenchomorpha</taxon>
        <taxon>Sphaerularioidea</taxon>
        <taxon>Anguinidae</taxon>
        <taxon>Anguininae</taxon>
        <taxon>Ditylenchus</taxon>
    </lineage>
</organism>
<dbReference type="EMBL" id="JAKKPZ010000007">
    <property type="protein sequence ID" value="KAI1719054.1"/>
    <property type="molecule type" value="Genomic_DNA"/>
</dbReference>
<accession>A0AAD4N749</accession>